<evidence type="ECO:0000313" key="8">
    <source>
        <dbReference type="EMBL" id="AKQ00689.1"/>
    </source>
</evidence>
<proteinExistence type="inferred from homology"/>
<name>A0A0H4TJI9_9EURY</name>
<dbReference type="InterPro" id="IPR019979">
    <property type="entry name" value="Ribosomal_uS17_CS"/>
</dbReference>
<dbReference type="AlphaFoldDB" id="A0A0H4TJI9"/>
<dbReference type="HAMAP" id="MF_01345_A">
    <property type="entry name" value="Ribosomal_uS17_A"/>
    <property type="match status" value="1"/>
</dbReference>
<dbReference type="GO" id="GO:0006412">
    <property type="term" value="P:translation"/>
    <property type="evidence" value="ECO:0007669"/>
    <property type="project" value="UniProtKB-UniRule"/>
</dbReference>
<evidence type="ECO:0000256" key="1">
    <source>
        <dbReference type="ARBA" id="ARBA00010254"/>
    </source>
</evidence>
<dbReference type="InterPro" id="IPR028333">
    <property type="entry name" value="Ribosomal_uS17_arc/euk"/>
</dbReference>
<dbReference type="InterPro" id="IPR019978">
    <property type="entry name" value="Ribosomal_uS17_archaeal"/>
</dbReference>
<protein>
    <recommendedName>
        <fullName evidence="6">Small ribosomal subunit protein uS17</fullName>
    </recommendedName>
</protein>
<keyword evidence="5 6" id="KW-0687">Ribonucleoprotein</keyword>
<dbReference type="InterPro" id="IPR000266">
    <property type="entry name" value="Ribosomal_uS17"/>
</dbReference>
<keyword evidence="2 6" id="KW-0699">rRNA-binding</keyword>
<sequence>MAAGVARDIGIDVPKPAKGCNDRHCPFHGTLPVHGQMFEGTVVSAHMQRTVVVERGYLRYIRKFERYEKRTKRFMVHGPPCLELRAGDRVVLMECRPISKTVSFVVIQKKGVAA</sequence>
<evidence type="ECO:0000256" key="7">
    <source>
        <dbReference type="RuleBase" id="RU003872"/>
    </source>
</evidence>
<evidence type="ECO:0000256" key="5">
    <source>
        <dbReference type="ARBA" id="ARBA00023274"/>
    </source>
</evidence>
<dbReference type="PRINTS" id="PR00973">
    <property type="entry name" value="RIBOSOMALS17"/>
</dbReference>
<keyword evidence="3 6" id="KW-0694">RNA-binding</keyword>
<dbReference type="CDD" id="cd00364">
    <property type="entry name" value="Ribosomal_uS17"/>
    <property type="match status" value="1"/>
</dbReference>
<dbReference type="SUPFAM" id="SSF50249">
    <property type="entry name" value="Nucleic acid-binding proteins"/>
    <property type="match status" value="1"/>
</dbReference>
<dbReference type="PANTHER" id="PTHR10744:SF9">
    <property type="entry name" value="40S RIBOSOMAL PROTEIN S11-RELATED"/>
    <property type="match status" value="1"/>
</dbReference>
<dbReference type="NCBIfam" id="TIGR03630">
    <property type="entry name" value="uS17_arch"/>
    <property type="match status" value="1"/>
</dbReference>
<evidence type="ECO:0000256" key="4">
    <source>
        <dbReference type="ARBA" id="ARBA00022980"/>
    </source>
</evidence>
<evidence type="ECO:0000256" key="3">
    <source>
        <dbReference type="ARBA" id="ARBA00022884"/>
    </source>
</evidence>
<dbReference type="NCBIfam" id="NF006345">
    <property type="entry name" value="PRK08572.1"/>
    <property type="match status" value="1"/>
</dbReference>
<dbReference type="EMBL" id="KT006933">
    <property type="protein sequence ID" value="AKQ00689.1"/>
    <property type="molecule type" value="Genomic_DNA"/>
</dbReference>
<dbReference type="Pfam" id="PF00366">
    <property type="entry name" value="Ribosomal_S17"/>
    <property type="match status" value="1"/>
</dbReference>
<keyword evidence="4 6" id="KW-0689">Ribosomal protein</keyword>
<evidence type="ECO:0000256" key="6">
    <source>
        <dbReference type="HAMAP-Rule" id="MF_01345"/>
    </source>
</evidence>
<comment type="similarity">
    <text evidence="1 6 7">Belongs to the universal ribosomal protein uS17 family.</text>
</comment>
<dbReference type="PROSITE" id="PS00056">
    <property type="entry name" value="RIBOSOMAL_S17"/>
    <property type="match status" value="1"/>
</dbReference>
<reference evidence="8" key="1">
    <citation type="journal article" date="2015" name="ISME J.">
        <title>Aquifer environment selects for microbial species cohorts in sediment and groundwater.</title>
        <authorList>
            <person name="Hug L.A."/>
            <person name="Thomas B.C."/>
            <person name="Brown C.T."/>
            <person name="Frischkorn K.R."/>
            <person name="Williams K.H."/>
            <person name="Tringe S.G."/>
            <person name="Banfield J.F."/>
        </authorList>
    </citation>
    <scope>NUCLEOTIDE SEQUENCE</scope>
</reference>
<organism evidence="8">
    <name type="scientific">uncultured euryarchaeote Rifle_16ft_4_minimus_10062</name>
    <dbReference type="NCBI Taxonomy" id="1665186"/>
    <lineage>
        <taxon>Archaea</taxon>
        <taxon>Methanobacteriati</taxon>
        <taxon>Methanobacteriota</taxon>
        <taxon>environmental samples</taxon>
    </lineage>
</organism>
<dbReference type="InterPro" id="IPR012340">
    <property type="entry name" value="NA-bd_OB-fold"/>
</dbReference>
<dbReference type="GO" id="GO:0019843">
    <property type="term" value="F:rRNA binding"/>
    <property type="evidence" value="ECO:0007669"/>
    <property type="project" value="UniProtKB-UniRule"/>
</dbReference>
<comment type="function">
    <text evidence="6">One of the primary rRNA binding proteins, it binds specifically to the 5'-end of 16S ribosomal RNA.</text>
</comment>
<accession>A0A0H4TJI9</accession>
<comment type="subunit">
    <text evidence="6">Part of the 30S ribosomal subunit.</text>
</comment>
<dbReference type="GO" id="GO:0003735">
    <property type="term" value="F:structural constituent of ribosome"/>
    <property type="evidence" value="ECO:0007669"/>
    <property type="project" value="UniProtKB-UniRule"/>
</dbReference>
<dbReference type="Gene3D" id="2.40.50.1000">
    <property type="match status" value="1"/>
</dbReference>
<dbReference type="PANTHER" id="PTHR10744">
    <property type="entry name" value="40S RIBOSOMAL PROTEIN S11 FAMILY MEMBER"/>
    <property type="match status" value="1"/>
</dbReference>
<evidence type="ECO:0000256" key="2">
    <source>
        <dbReference type="ARBA" id="ARBA00022730"/>
    </source>
</evidence>
<dbReference type="GO" id="GO:0022627">
    <property type="term" value="C:cytosolic small ribosomal subunit"/>
    <property type="evidence" value="ECO:0007669"/>
    <property type="project" value="UniProtKB-UniRule"/>
</dbReference>
<gene>
    <name evidence="6" type="primary">rps17</name>
</gene>